<gene>
    <name evidence="2" type="ORF">Q4F19_07670</name>
</gene>
<organism evidence="2 3">
    <name type="scientific">Sphingomonas natans</name>
    <dbReference type="NCBI Taxonomy" id="3063330"/>
    <lineage>
        <taxon>Bacteria</taxon>
        <taxon>Pseudomonadati</taxon>
        <taxon>Pseudomonadota</taxon>
        <taxon>Alphaproteobacteria</taxon>
        <taxon>Sphingomonadales</taxon>
        <taxon>Sphingomonadaceae</taxon>
        <taxon>Sphingomonas</taxon>
    </lineage>
</organism>
<evidence type="ECO:0000313" key="3">
    <source>
        <dbReference type="Proteomes" id="UP001169764"/>
    </source>
</evidence>
<comment type="caution">
    <text evidence="2">The sequence shown here is derived from an EMBL/GenBank/DDBJ whole genome shotgun (WGS) entry which is preliminary data.</text>
</comment>
<keyword evidence="1" id="KW-1133">Transmembrane helix</keyword>
<dbReference type="InterPro" id="IPR029058">
    <property type="entry name" value="AB_hydrolase_fold"/>
</dbReference>
<dbReference type="SUPFAM" id="SSF53474">
    <property type="entry name" value="alpha/beta-Hydrolases"/>
    <property type="match status" value="1"/>
</dbReference>
<feature type="transmembrane region" description="Helical" evidence="1">
    <location>
        <begin position="12"/>
        <end position="31"/>
    </location>
</feature>
<keyword evidence="1" id="KW-0472">Membrane</keyword>
<proteinExistence type="predicted"/>
<keyword evidence="1" id="KW-0812">Transmembrane</keyword>
<protein>
    <submittedName>
        <fullName evidence="2">Uncharacterized protein</fullName>
    </submittedName>
</protein>
<keyword evidence="3" id="KW-1185">Reference proteome</keyword>
<reference evidence="2" key="1">
    <citation type="submission" date="2023-07" db="EMBL/GenBank/DDBJ databases">
        <authorList>
            <person name="Kim M."/>
        </authorList>
    </citation>
    <scope>NUCLEOTIDE SEQUENCE</scope>
    <source>
        <strain evidence="2">BIUV-7</strain>
    </source>
</reference>
<accession>A0ABT8Y7G9</accession>
<dbReference type="RefSeq" id="WP_303541310.1">
    <property type="nucleotide sequence ID" value="NZ_JAUOTP010000003.1"/>
</dbReference>
<sequence>MTSSLWGIPVTWASAVSIILVHGAFVAGLGWHHIHGELVGRGLDVIAVRHPTISLESNVAVVGRLIAAVSHLRLLVAQLRQQHLHGSQRQSEVRVAG</sequence>
<name>A0ABT8Y7G9_9SPHN</name>
<evidence type="ECO:0000256" key="1">
    <source>
        <dbReference type="SAM" id="Phobius"/>
    </source>
</evidence>
<dbReference type="Proteomes" id="UP001169764">
    <property type="component" value="Unassembled WGS sequence"/>
</dbReference>
<evidence type="ECO:0000313" key="2">
    <source>
        <dbReference type="EMBL" id="MDO6414257.1"/>
    </source>
</evidence>
<dbReference type="EMBL" id="JAUOTP010000003">
    <property type="protein sequence ID" value="MDO6414257.1"/>
    <property type="molecule type" value="Genomic_DNA"/>
</dbReference>